<feature type="signal peptide" evidence="2">
    <location>
        <begin position="1"/>
        <end position="25"/>
    </location>
</feature>
<proteinExistence type="predicted"/>
<dbReference type="SUPFAM" id="SSF49785">
    <property type="entry name" value="Galactose-binding domain-like"/>
    <property type="match status" value="1"/>
</dbReference>
<name>A0A845HF52_9BURK</name>
<dbReference type="SUPFAM" id="SSF52266">
    <property type="entry name" value="SGNH hydrolase"/>
    <property type="match status" value="1"/>
</dbReference>
<evidence type="ECO:0000259" key="3">
    <source>
        <dbReference type="Pfam" id="PF03629"/>
    </source>
</evidence>
<sequence>MMATLRTAAPLLALSLGCIGLPAQAAELGLAKLFSDHAVLQRDQPIAVWGTAGAGRQLTVTLGGKTATGSADAHGKWRVELPPQPAGGPYALTVASDAQTVSRSDVLVGDVYLCSGQSNMEFAVRASTNAMGATWGARNDSMRYLNIEKYSAAAPQDELKGKVAWTPLTPESVGDASAVCYYMARTLQARYKIPVGMINASWGGTAIQSWIGAESLRTFGDYAAGVAAVAQYGVDPAEGMRAEEARSEAWWRAHDPAAAAQHAWIAPDFDDAAWPSVTPSGSWKDSGLAGFKDFDGVAWYRTAVTLTEAQAKAANTLRLGPVDTYDSTWVNGVRVGGASTSWIWREYAVPAGVFKPGRNVIAMRVLSGGQGGGLSGSPDGRVIGTTDGQTIALPAAWNVQRGSVLRNLAVPPAPWDVPNSLTTLYNGMIAPLIGYKFKLVAWYQGEANAGAGQEYRALLPLLMRDWRQHFGQPALPFLVAQLTSFAGTAKAPGQSSWAELRDAQAEAVARDAHAGLAVTLDVGDRFDIHPTQKTVVGERLARAARAVAYGEKIAPGSPSPVSARRSGKDIVITFRDTGGGLTTYSSDRAIGFEVCAGASCRYADARAAGDTVVLPGAAAANVTHVRYGWADAPFVNLFSGDDLPVGTFQLETTK</sequence>
<accession>A0A845HF52</accession>
<dbReference type="GO" id="GO:0001681">
    <property type="term" value="F:sialate O-acetylesterase activity"/>
    <property type="evidence" value="ECO:0007669"/>
    <property type="project" value="InterPro"/>
</dbReference>
<feature type="chain" id="PRO_5032272526" evidence="2">
    <location>
        <begin position="26"/>
        <end position="654"/>
    </location>
</feature>
<comment type="caution">
    <text evidence="4">The sequence shown here is derived from an EMBL/GenBank/DDBJ whole genome shotgun (WGS) entry which is preliminary data.</text>
</comment>
<dbReference type="RefSeq" id="WP_161089603.1">
    <property type="nucleotide sequence ID" value="NZ_WWCV01000012.1"/>
</dbReference>
<reference evidence="4 5" key="1">
    <citation type="submission" date="2019-12" db="EMBL/GenBank/DDBJ databases">
        <title>Novel species isolated from a subtropical stream in China.</title>
        <authorList>
            <person name="Lu H."/>
        </authorList>
    </citation>
    <scope>NUCLEOTIDE SEQUENCE [LARGE SCALE GENOMIC DNA]</scope>
    <source>
        <strain evidence="4 5">FT107W</strain>
    </source>
</reference>
<dbReference type="Gene3D" id="2.60.40.10">
    <property type="entry name" value="Immunoglobulins"/>
    <property type="match status" value="1"/>
</dbReference>
<dbReference type="PROSITE" id="PS51257">
    <property type="entry name" value="PROKAR_LIPOPROTEIN"/>
    <property type="match status" value="1"/>
</dbReference>
<dbReference type="PANTHER" id="PTHR22901:SF0">
    <property type="entry name" value="SIALATE O-ACETYLESTERASE"/>
    <property type="match status" value="1"/>
</dbReference>
<keyword evidence="1 4" id="KW-0378">Hydrolase</keyword>
<evidence type="ECO:0000313" key="4">
    <source>
        <dbReference type="EMBL" id="MYN16937.1"/>
    </source>
</evidence>
<dbReference type="GO" id="GO:0005975">
    <property type="term" value="P:carbohydrate metabolic process"/>
    <property type="evidence" value="ECO:0007669"/>
    <property type="project" value="TreeGrafter"/>
</dbReference>
<feature type="domain" description="Sialate O-acetylesterase" evidence="3">
    <location>
        <begin position="436"/>
        <end position="544"/>
    </location>
</feature>
<keyword evidence="5" id="KW-1185">Reference proteome</keyword>
<dbReference type="InterPro" id="IPR005181">
    <property type="entry name" value="SASA"/>
</dbReference>
<dbReference type="PANTHER" id="PTHR22901">
    <property type="entry name" value="SIALATE O-ACETYLESTERASE"/>
    <property type="match status" value="1"/>
</dbReference>
<dbReference type="EMBL" id="WWCV01000012">
    <property type="protein sequence ID" value="MYN16937.1"/>
    <property type="molecule type" value="Genomic_DNA"/>
</dbReference>
<dbReference type="InterPro" id="IPR008979">
    <property type="entry name" value="Galactose-bd-like_sf"/>
</dbReference>
<evidence type="ECO:0000256" key="1">
    <source>
        <dbReference type="ARBA" id="ARBA00022801"/>
    </source>
</evidence>
<dbReference type="Proteomes" id="UP000484875">
    <property type="component" value="Unassembled WGS sequence"/>
</dbReference>
<protein>
    <submittedName>
        <fullName evidence="4">Glycoside hydrolase family 2</fullName>
    </submittedName>
</protein>
<evidence type="ECO:0000313" key="5">
    <source>
        <dbReference type="Proteomes" id="UP000484875"/>
    </source>
</evidence>
<gene>
    <name evidence="4" type="ORF">GTP81_09240</name>
</gene>
<dbReference type="Pfam" id="PF03629">
    <property type="entry name" value="SASA"/>
    <property type="match status" value="1"/>
</dbReference>
<dbReference type="InterPro" id="IPR039329">
    <property type="entry name" value="SIAE"/>
</dbReference>
<dbReference type="InterPro" id="IPR013783">
    <property type="entry name" value="Ig-like_fold"/>
</dbReference>
<dbReference type="AlphaFoldDB" id="A0A845HF52"/>
<dbReference type="Gene3D" id="3.40.50.1110">
    <property type="entry name" value="SGNH hydrolase"/>
    <property type="match status" value="2"/>
</dbReference>
<organism evidence="4 5">
    <name type="scientific">Duganella vulcania</name>
    <dbReference type="NCBI Taxonomy" id="2692166"/>
    <lineage>
        <taxon>Bacteria</taxon>
        <taxon>Pseudomonadati</taxon>
        <taxon>Pseudomonadota</taxon>
        <taxon>Betaproteobacteria</taxon>
        <taxon>Burkholderiales</taxon>
        <taxon>Oxalobacteraceae</taxon>
        <taxon>Telluria group</taxon>
        <taxon>Duganella</taxon>
    </lineage>
</organism>
<evidence type="ECO:0000256" key="2">
    <source>
        <dbReference type="SAM" id="SignalP"/>
    </source>
</evidence>
<dbReference type="InterPro" id="IPR036514">
    <property type="entry name" value="SGNH_hydro_sf"/>
</dbReference>
<keyword evidence="2" id="KW-0732">Signal</keyword>